<name>A0AAD7GMI6_MYCRO</name>
<gene>
    <name evidence="1" type="ORF">B0H17DRAFT_1054941</name>
</gene>
<dbReference type="EMBL" id="JARKIE010000036">
    <property type="protein sequence ID" value="KAJ7696101.1"/>
    <property type="molecule type" value="Genomic_DNA"/>
</dbReference>
<reference evidence="1" key="1">
    <citation type="submission" date="2023-03" db="EMBL/GenBank/DDBJ databases">
        <title>Massive genome expansion in bonnet fungi (Mycena s.s.) driven by repeated elements and novel gene families across ecological guilds.</title>
        <authorList>
            <consortium name="Lawrence Berkeley National Laboratory"/>
            <person name="Harder C.B."/>
            <person name="Miyauchi S."/>
            <person name="Viragh M."/>
            <person name="Kuo A."/>
            <person name="Thoen E."/>
            <person name="Andreopoulos B."/>
            <person name="Lu D."/>
            <person name="Skrede I."/>
            <person name="Drula E."/>
            <person name="Henrissat B."/>
            <person name="Morin E."/>
            <person name="Kohler A."/>
            <person name="Barry K."/>
            <person name="LaButti K."/>
            <person name="Morin E."/>
            <person name="Salamov A."/>
            <person name="Lipzen A."/>
            <person name="Mereny Z."/>
            <person name="Hegedus B."/>
            <person name="Baldrian P."/>
            <person name="Stursova M."/>
            <person name="Weitz H."/>
            <person name="Taylor A."/>
            <person name="Grigoriev I.V."/>
            <person name="Nagy L.G."/>
            <person name="Martin F."/>
            <person name="Kauserud H."/>
        </authorList>
    </citation>
    <scope>NUCLEOTIDE SEQUENCE</scope>
    <source>
        <strain evidence="1">CBHHK067</strain>
    </source>
</reference>
<proteinExistence type="predicted"/>
<comment type="caution">
    <text evidence="1">The sequence shown here is derived from an EMBL/GenBank/DDBJ whole genome shotgun (WGS) entry which is preliminary data.</text>
</comment>
<organism evidence="1 2">
    <name type="scientific">Mycena rosella</name>
    <name type="common">Pink bonnet</name>
    <name type="synonym">Agaricus rosellus</name>
    <dbReference type="NCBI Taxonomy" id="1033263"/>
    <lineage>
        <taxon>Eukaryota</taxon>
        <taxon>Fungi</taxon>
        <taxon>Dikarya</taxon>
        <taxon>Basidiomycota</taxon>
        <taxon>Agaricomycotina</taxon>
        <taxon>Agaricomycetes</taxon>
        <taxon>Agaricomycetidae</taxon>
        <taxon>Agaricales</taxon>
        <taxon>Marasmiineae</taxon>
        <taxon>Mycenaceae</taxon>
        <taxon>Mycena</taxon>
    </lineage>
</organism>
<evidence type="ECO:0000313" key="2">
    <source>
        <dbReference type="Proteomes" id="UP001221757"/>
    </source>
</evidence>
<dbReference type="SUPFAM" id="SSF81383">
    <property type="entry name" value="F-box domain"/>
    <property type="match status" value="1"/>
</dbReference>
<evidence type="ECO:0000313" key="1">
    <source>
        <dbReference type="EMBL" id="KAJ7696101.1"/>
    </source>
</evidence>
<keyword evidence="2" id="KW-1185">Reference proteome</keyword>
<accession>A0AAD7GMI6</accession>
<dbReference type="AlphaFoldDB" id="A0AAD7GMI6"/>
<dbReference type="InterPro" id="IPR036047">
    <property type="entry name" value="F-box-like_dom_sf"/>
</dbReference>
<dbReference type="Proteomes" id="UP001221757">
    <property type="component" value="Unassembled WGS sequence"/>
</dbReference>
<protein>
    <recommendedName>
        <fullName evidence="3">F-box domain-containing protein</fullName>
    </recommendedName>
</protein>
<evidence type="ECO:0008006" key="3">
    <source>
        <dbReference type="Google" id="ProtNLM"/>
    </source>
</evidence>
<sequence length="424" mass="46865">MTEVKGSQDLVEDVLILILAHCDVLSVLAIGATSKYFHHLAFTRSIWLALVTKLVQRCFIDRRPDQNLNDLSTEQLVDQVKRALHGPKTCLVRKSPATSNPTSLPVESRRIILHTDVPQSPGSPGLWFCMSEPKLLPGGNYILQHWGILECWNVFEDKLVWKHACSMDNATVLMFAAELTDDDKLVILTCQHTWDHARTNFIEVTTLDILTGFASLVLVSLLPDSPQDNPYRGCAVRGDIAAVELGGQVTLINWRTSSCLAILTRNSQHTSKIALAANCLVLTLLSPRGELQLACSPLPSPVSWAPINSVREPSSRITVKDLPIIFADTISLNGRTFTRGEPFLAVHESPVDPGRFRVWLHLENGEMGVLSSYEFVARESAFQHIRLWPGGGVLFGTCVRLALRDLSASTLGRRVHCTSHAFGP</sequence>